<comment type="caution">
    <text evidence="7">The sequence shown here is derived from an EMBL/GenBank/DDBJ whole genome shotgun (WGS) entry which is preliminary data.</text>
</comment>
<evidence type="ECO:0000256" key="4">
    <source>
        <dbReference type="ARBA" id="ARBA00022729"/>
    </source>
</evidence>
<dbReference type="PANTHER" id="PTHR13343:SF17">
    <property type="entry name" value="CELLULAR REPRESSOR OF E1A-STIMULATED GENES, ISOFORM A"/>
    <property type="match status" value="1"/>
</dbReference>
<proteinExistence type="inferred from homology"/>
<keyword evidence="4" id="KW-0732">Signal</keyword>
<evidence type="ECO:0000259" key="6">
    <source>
        <dbReference type="Pfam" id="PF13883"/>
    </source>
</evidence>
<dbReference type="GO" id="GO:0005737">
    <property type="term" value="C:cytoplasm"/>
    <property type="evidence" value="ECO:0007669"/>
    <property type="project" value="UniProtKB-ARBA"/>
</dbReference>
<dbReference type="GO" id="GO:0005576">
    <property type="term" value="C:extracellular region"/>
    <property type="evidence" value="ECO:0007669"/>
    <property type="project" value="UniProtKB-SubCell"/>
</dbReference>
<dbReference type="AlphaFoldDB" id="A0A8J1TPP8"/>
<dbReference type="SUPFAM" id="SSF50475">
    <property type="entry name" value="FMN-binding split barrel"/>
    <property type="match status" value="1"/>
</dbReference>
<dbReference type="PANTHER" id="PTHR13343">
    <property type="entry name" value="CREG1 PROTEIN"/>
    <property type="match status" value="1"/>
</dbReference>
<dbReference type="GO" id="GO:0012505">
    <property type="term" value="C:endomembrane system"/>
    <property type="evidence" value="ECO:0007669"/>
    <property type="project" value="UniProtKB-ARBA"/>
</dbReference>
<gene>
    <name evidence="7" type="ORF">OFUS_LOCUS3266</name>
</gene>
<dbReference type="Pfam" id="PF13883">
    <property type="entry name" value="CREG_beta-barrel"/>
    <property type="match status" value="1"/>
</dbReference>
<dbReference type="EMBL" id="CAIIXF020000001">
    <property type="protein sequence ID" value="CAH1776041.1"/>
    <property type="molecule type" value="Genomic_DNA"/>
</dbReference>
<evidence type="ECO:0000256" key="3">
    <source>
        <dbReference type="ARBA" id="ARBA00022525"/>
    </source>
</evidence>
<evidence type="ECO:0000256" key="5">
    <source>
        <dbReference type="ARBA" id="ARBA00023180"/>
    </source>
</evidence>
<evidence type="ECO:0000313" key="7">
    <source>
        <dbReference type="EMBL" id="CAH1776041.1"/>
    </source>
</evidence>
<dbReference type="Proteomes" id="UP000749559">
    <property type="component" value="Unassembled WGS sequence"/>
</dbReference>
<comment type="similarity">
    <text evidence="2">Belongs to the CREG family.</text>
</comment>
<keyword evidence="8" id="KW-1185">Reference proteome</keyword>
<name>A0A8J1TPP8_OWEFU</name>
<dbReference type="OrthoDB" id="46836at2759"/>
<reference evidence="7" key="1">
    <citation type="submission" date="2022-03" db="EMBL/GenBank/DDBJ databases">
        <authorList>
            <person name="Martin C."/>
        </authorList>
    </citation>
    <scope>NUCLEOTIDE SEQUENCE</scope>
</reference>
<keyword evidence="5" id="KW-0325">Glycoprotein</keyword>
<dbReference type="InterPro" id="IPR012349">
    <property type="entry name" value="Split_barrel_FMN-bd"/>
</dbReference>
<sequence length="227" mass="25629">YWTKYYSFSMMKVLCLSLLSLGFINSTLGASIQNGQFDKADGANLAEGVVEMAQYEPYTWPPPPPWQQKAHMARYLAHYADWCVVSSFSEDLGGVPFGELQSFADGTLDESSGTPYFYLAEVSTMLKNIKFNNSVSITVSQAQSDYCSKHQMDPELPTCSRVTLSGKMLAVEGQEAATAKRYLFSRHPDMPTWGSGWYFYKLNIRSIFLLDYYGGAAHVQVDEYYEY</sequence>
<dbReference type="InterPro" id="IPR055343">
    <property type="entry name" value="CREG_beta-barrel"/>
</dbReference>
<evidence type="ECO:0000256" key="1">
    <source>
        <dbReference type="ARBA" id="ARBA00004613"/>
    </source>
</evidence>
<dbReference type="FunFam" id="2.30.110.10:FF:000004">
    <property type="entry name" value="Cellular repressor of E1A-stimulated genes 1"/>
    <property type="match status" value="1"/>
</dbReference>
<feature type="non-terminal residue" evidence="7">
    <location>
        <position position="227"/>
    </location>
</feature>
<organism evidence="7 8">
    <name type="scientific">Owenia fusiformis</name>
    <name type="common">Polychaete worm</name>
    <dbReference type="NCBI Taxonomy" id="6347"/>
    <lineage>
        <taxon>Eukaryota</taxon>
        <taxon>Metazoa</taxon>
        <taxon>Spiralia</taxon>
        <taxon>Lophotrochozoa</taxon>
        <taxon>Annelida</taxon>
        <taxon>Polychaeta</taxon>
        <taxon>Sedentaria</taxon>
        <taxon>Canalipalpata</taxon>
        <taxon>Sabellida</taxon>
        <taxon>Oweniida</taxon>
        <taxon>Oweniidae</taxon>
        <taxon>Owenia</taxon>
    </lineage>
</organism>
<evidence type="ECO:0000313" key="8">
    <source>
        <dbReference type="Proteomes" id="UP000749559"/>
    </source>
</evidence>
<evidence type="ECO:0000256" key="2">
    <source>
        <dbReference type="ARBA" id="ARBA00009230"/>
    </source>
</evidence>
<feature type="domain" description="CREG-like beta-barrel" evidence="6">
    <location>
        <begin position="65"/>
        <end position="226"/>
    </location>
</feature>
<protein>
    <recommendedName>
        <fullName evidence="6">CREG-like beta-barrel domain-containing protein</fullName>
    </recommendedName>
</protein>
<comment type="subcellular location">
    <subcellularLocation>
        <location evidence="1">Secreted</location>
    </subcellularLocation>
</comment>
<dbReference type="Gene3D" id="2.30.110.10">
    <property type="entry name" value="Electron Transport, Fmn-binding Protein, Chain A"/>
    <property type="match status" value="1"/>
</dbReference>
<accession>A0A8J1TPP8</accession>
<keyword evidence="3" id="KW-0964">Secreted</keyword>